<organism evidence="2 3">
    <name type="scientific">Candidatus Methanoperedens nitratireducens</name>
    <dbReference type="NCBI Taxonomy" id="1392998"/>
    <lineage>
        <taxon>Archaea</taxon>
        <taxon>Methanobacteriati</taxon>
        <taxon>Methanobacteriota</taxon>
        <taxon>Stenosarchaea group</taxon>
        <taxon>Methanomicrobia</taxon>
        <taxon>Methanosarcinales</taxon>
        <taxon>ANME-2 cluster</taxon>
        <taxon>Candidatus Methanoperedentaceae</taxon>
        <taxon>Candidatus Methanoperedens</taxon>
    </lineage>
</organism>
<dbReference type="Gene3D" id="2.60.40.10">
    <property type="entry name" value="Immunoglobulins"/>
    <property type="match status" value="1"/>
</dbReference>
<reference evidence="2 3" key="1">
    <citation type="submission" date="2015-09" db="EMBL/GenBank/DDBJ databases">
        <title>A metagenomics-based metabolic model of nitrate-dependent anaerobic oxidation of methane by Methanoperedens-like archaea.</title>
        <authorList>
            <person name="Arshad A."/>
            <person name="Speth D.R."/>
            <person name="De Graaf R.M."/>
            <person name="Op Den Camp H.J."/>
            <person name="Jetten M.S."/>
            <person name="Welte C.U."/>
        </authorList>
    </citation>
    <scope>NUCLEOTIDE SEQUENCE [LARGE SCALE GENOMIC DNA]</scope>
</reference>
<accession>A0A0P8CFB4</accession>
<feature type="domain" description="PKD" evidence="1">
    <location>
        <begin position="150"/>
        <end position="210"/>
    </location>
</feature>
<dbReference type="SUPFAM" id="SSF49299">
    <property type="entry name" value="PKD domain"/>
    <property type="match status" value="2"/>
</dbReference>
<dbReference type="AlphaFoldDB" id="A0A0P8CFB4"/>
<name>A0A0P8CFB4_9EURY</name>
<evidence type="ECO:0000313" key="2">
    <source>
        <dbReference type="EMBL" id="KPQ41207.1"/>
    </source>
</evidence>
<evidence type="ECO:0000313" key="3">
    <source>
        <dbReference type="Proteomes" id="UP000050360"/>
    </source>
</evidence>
<dbReference type="InterPro" id="IPR013783">
    <property type="entry name" value="Ig-like_fold"/>
</dbReference>
<protein>
    <submittedName>
        <fullName evidence="2">PKD domain protein</fullName>
    </submittedName>
</protein>
<sequence length="270" mass="29595">MVKGKYVLEIAIVLLIMSLIPAAIAAPDITSWGNNKTNNNTPTISISIGDTIRFNATANETLSPWEWYVDNVITKSATSGTSDIFDYTFNAIKTYTVKVNGSNGSNASDTISWTVTVQAAPPATSKPTITSWGNTKTNNSSLSIEINRTESVTFNATANQTINTWNWFLNGNNTLTNNSSFTYQFNNGGSHTVSVNGTNTTNGTTDNTTVWNIQVIDNEPPGNITLSTNTSGTTWINWIWTNPPDFNFAMVYIDEIWKRNVNTNTYNTSP</sequence>
<dbReference type="InterPro" id="IPR035986">
    <property type="entry name" value="PKD_dom_sf"/>
</dbReference>
<gene>
    <name evidence="2" type="ORF">MPEBLZ_04245</name>
</gene>
<comment type="caution">
    <text evidence="2">The sequence shown here is derived from an EMBL/GenBank/DDBJ whole genome shotgun (WGS) entry which is preliminary data.</text>
</comment>
<proteinExistence type="predicted"/>
<dbReference type="Proteomes" id="UP000050360">
    <property type="component" value="Unassembled WGS sequence"/>
</dbReference>
<dbReference type="EMBL" id="LKCM01000412">
    <property type="protein sequence ID" value="KPQ41207.1"/>
    <property type="molecule type" value="Genomic_DNA"/>
</dbReference>
<feature type="non-terminal residue" evidence="2">
    <location>
        <position position="270"/>
    </location>
</feature>
<evidence type="ECO:0000259" key="1">
    <source>
        <dbReference type="PROSITE" id="PS50093"/>
    </source>
</evidence>
<dbReference type="InterPro" id="IPR000601">
    <property type="entry name" value="PKD_dom"/>
</dbReference>
<dbReference type="PROSITE" id="PS50093">
    <property type="entry name" value="PKD"/>
    <property type="match status" value="1"/>
</dbReference>